<evidence type="ECO:0000256" key="6">
    <source>
        <dbReference type="SAM" id="MobiDB-lite"/>
    </source>
</evidence>
<evidence type="ECO:0000313" key="7">
    <source>
        <dbReference type="EMBL" id="GFS16627.1"/>
    </source>
</evidence>
<evidence type="ECO:0000256" key="5">
    <source>
        <dbReference type="ARBA" id="ARBA00023128"/>
    </source>
</evidence>
<feature type="compositionally biased region" description="Basic and acidic residues" evidence="6">
    <location>
        <begin position="1"/>
        <end position="28"/>
    </location>
</feature>
<keyword evidence="2" id="KW-0813">Transport</keyword>
<reference evidence="7 8" key="1">
    <citation type="journal article" date="2021" name="Elife">
        <title>Chloroplast acquisition without the gene transfer in kleptoplastic sea slugs, Plakobranchus ocellatus.</title>
        <authorList>
            <person name="Maeda T."/>
            <person name="Takahashi S."/>
            <person name="Yoshida T."/>
            <person name="Shimamura S."/>
            <person name="Takaki Y."/>
            <person name="Nagai Y."/>
            <person name="Toyoda A."/>
            <person name="Suzuki Y."/>
            <person name="Arimoto A."/>
            <person name="Ishii H."/>
            <person name="Satoh N."/>
            <person name="Nishiyama T."/>
            <person name="Hasebe M."/>
            <person name="Maruyama T."/>
            <person name="Minagawa J."/>
            <person name="Obokata J."/>
            <person name="Shigenobu S."/>
        </authorList>
    </citation>
    <scope>NUCLEOTIDE SEQUENCE [LARGE SCALE GENOMIC DNA]</scope>
</reference>
<dbReference type="GO" id="GO:0090149">
    <property type="term" value="P:mitochondrial membrane fission"/>
    <property type="evidence" value="ECO:0007669"/>
    <property type="project" value="InterPro"/>
</dbReference>
<keyword evidence="5" id="KW-0496">Mitochondrion</keyword>
<keyword evidence="4" id="KW-1133">Transmembrane helix</keyword>
<evidence type="ECO:0000256" key="4">
    <source>
        <dbReference type="ARBA" id="ARBA00022989"/>
    </source>
</evidence>
<evidence type="ECO:0000256" key="1">
    <source>
        <dbReference type="ARBA" id="ARBA00004225"/>
    </source>
</evidence>
<keyword evidence="8" id="KW-1185">Reference proteome</keyword>
<comment type="subcellular location">
    <subcellularLocation>
        <location evidence="1">Mitochondrion membrane</location>
        <topology evidence="1">Multi-pass membrane protein</topology>
    </subcellularLocation>
</comment>
<comment type="caution">
    <text evidence="7">The sequence shown here is derived from an EMBL/GenBank/DDBJ whole genome shotgun (WGS) entry which is preliminary data.</text>
</comment>
<keyword evidence="3" id="KW-0677">Repeat</keyword>
<dbReference type="EMBL" id="BMAT01002918">
    <property type="protein sequence ID" value="GFS16627.1"/>
    <property type="molecule type" value="Genomic_DNA"/>
</dbReference>
<protein>
    <submittedName>
        <fullName evidence="7">Solute carrier family 25 member 46-like</fullName>
    </submittedName>
</protein>
<sequence>MNEPRQGQERDSKDDETFRYSQGRRDFAIESPNPGSASGIGQGSFQSAQGRNEPPNQTEQVQRLAGLSIGFSSIFCEQLLSHPCIVLRRQCQVHHAGGWYHLTPLSLLQTVINIQRTQVN</sequence>
<feature type="compositionally biased region" description="Polar residues" evidence="6">
    <location>
        <begin position="43"/>
        <end position="60"/>
    </location>
</feature>
<evidence type="ECO:0000256" key="3">
    <source>
        <dbReference type="ARBA" id="ARBA00022737"/>
    </source>
</evidence>
<name>A0AAV4J570_9GAST</name>
<dbReference type="PANTHER" id="PTHR21252:SF2">
    <property type="entry name" value="MITOCHONDRIAL OUTER MEMBRANE PROTEIN SLC25A46"/>
    <property type="match status" value="1"/>
</dbReference>
<accession>A0AAV4J570</accession>
<keyword evidence="4" id="KW-0472">Membrane</keyword>
<gene>
    <name evidence="7" type="ORF">ElyMa_001476900</name>
</gene>
<dbReference type="GO" id="GO:0005741">
    <property type="term" value="C:mitochondrial outer membrane"/>
    <property type="evidence" value="ECO:0007669"/>
    <property type="project" value="InterPro"/>
</dbReference>
<evidence type="ECO:0000256" key="2">
    <source>
        <dbReference type="ARBA" id="ARBA00022448"/>
    </source>
</evidence>
<feature type="region of interest" description="Disordered" evidence="6">
    <location>
        <begin position="1"/>
        <end position="60"/>
    </location>
</feature>
<dbReference type="PANTHER" id="PTHR21252">
    <property type="entry name" value="TB1 PROTEIN-RELATED"/>
    <property type="match status" value="1"/>
</dbReference>
<dbReference type="InterPro" id="IPR039158">
    <property type="entry name" value="SLC25A46"/>
</dbReference>
<organism evidence="7 8">
    <name type="scientific">Elysia marginata</name>
    <dbReference type="NCBI Taxonomy" id="1093978"/>
    <lineage>
        <taxon>Eukaryota</taxon>
        <taxon>Metazoa</taxon>
        <taxon>Spiralia</taxon>
        <taxon>Lophotrochozoa</taxon>
        <taxon>Mollusca</taxon>
        <taxon>Gastropoda</taxon>
        <taxon>Heterobranchia</taxon>
        <taxon>Euthyneura</taxon>
        <taxon>Panpulmonata</taxon>
        <taxon>Sacoglossa</taxon>
        <taxon>Placobranchoidea</taxon>
        <taxon>Plakobranchidae</taxon>
        <taxon>Elysia</taxon>
    </lineage>
</organism>
<dbReference type="AlphaFoldDB" id="A0AAV4J570"/>
<evidence type="ECO:0000313" key="8">
    <source>
        <dbReference type="Proteomes" id="UP000762676"/>
    </source>
</evidence>
<keyword evidence="4" id="KW-0812">Transmembrane</keyword>
<proteinExistence type="predicted"/>
<dbReference type="Proteomes" id="UP000762676">
    <property type="component" value="Unassembled WGS sequence"/>
</dbReference>